<comment type="caution">
    <text evidence="2">The sequence shown here is derived from an EMBL/GenBank/DDBJ whole genome shotgun (WGS) entry which is preliminary data.</text>
</comment>
<reference evidence="2" key="1">
    <citation type="submission" date="2023-06" db="EMBL/GenBank/DDBJ databases">
        <authorList>
            <person name="Delattre M."/>
        </authorList>
    </citation>
    <scope>NUCLEOTIDE SEQUENCE</scope>
    <source>
        <strain evidence="2">AF72</strain>
    </source>
</reference>
<proteinExistence type="predicted"/>
<evidence type="ECO:0000313" key="2">
    <source>
        <dbReference type="EMBL" id="CAJ0586566.1"/>
    </source>
</evidence>
<feature type="compositionally biased region" description="Polar residues" evidence="1">
    <location>
        <begin position="77"/>
        <end position="87"/>
    </location>
</feature>
<gene>
    <name evidence="2" type="ORF">MSPICULIGERA_LOCUS24568</name>
</gene>
<evidence type="ECO:0000256" key="1">
    <source>
        <dbReference type="SAM" id="MobiDB-lite"/>
    </source>
</evidence>
<dbReference type="EMBL" id="CATQJA010002709">
    <property type="protein sequence ID" value="CAJ0586566.1"/>
    <property type="molecule type" value="Genomic_DNA"/>
</dbReference>
<name>A0AA36GBU9_9BILA</name>
<feature type="region of interest" description="Disordered" evidence="1">
    <location>
        <begin position="77"/>
        <end position="148"/>
    </location>
</feature>
<protein>
    <submittedName>
        <fullName evidence="2">Uncharacterized protein</fullName>
    </submittedName>
</protein>
<keyword evidence="3" id="KW-1185">Reference proteome</keyword>
<accession>A0AA36GBU9</accession>
<feature type="compositionally biased region" description="Polar residues" evidence="1">
    <location>
        <begin position="94"/>
        <end position="109"/>
    </location>
</feature>
<dbReference type="Proteomes" id="UP001177023">
    <property type="component" value="Unassembled WGS sequence"/>
</dbReference>
<dbReference type="AlphaFoldDB" id="A0AA36GBU9"/>
<evidence type="ECO:0000313" key="3">
    <source>
        <dbReference type="Proteomes" id="UP001177023"/>
    </source>
</evidence>
<organism evidence="2 3">
    <name type="scientific">Mesorhabditis spiculigera</name>
    <dbReference type="NCBI Taxonomy" id="96644"/>
    <lineage>
        <taxon>Eukaryota</taxon>
        <taxon>Metazoa</taxon>
        <taxon>Ecdysozoa</taxon>
        <taxon>Nematoda</taxon>
        <taxon>Chromadorea</taxon>
        <taxon>Rhabditida</taxon>
        <taxon>Rhabditina</taxon>
        <taxon>Rhabditomorpha</taxon>
        <taxon>Rhabditoidea</taxon>
        <taxon>Rhabditidae</taxon>
        <taxon>Mesorhabditinae</taxon>
        <taxon>Mesorhabditis</taxon>
    </lineage>
</organism>
<feature type="non-terminal residue" evidence="2">
    <location>
        <position position="1"/>
    </location>
</feature>
<feature type="compositionally biased region" description="Basic residues" evidence="1">
    <location>
        <begin position="121"/>
        <end position="137"/>
    </location>
</feature>
<sequence>MDALFSMAGFLGMAYLIYLSHLRIKELGGTTGAPVVGPLIDRVAAVFRRKKAGSPDVRTAVGTTTCKPITSIKSNCPTSTLRTQQPANEEEIVKSTTSDAPGSTYNPYSRITMRGLNGSRSRSRSRSRSKTPHHAAHQMKTLVEPTGH</sequence>